<sequence>MPLVTLASNVPDQKFPSDFNQQLTEVLAKVTGKPAARISLHVMPGARLTHGGSDEPTCLINMRAIGAFSDELNVKYASAIAEFMQKTVGIKPEKCLIEFADLESQNVSCSGTTMKVLLAKQ</sequence>
<evidence type="ECO:0000256" key="1">
    <source>
        <dbReference type="ARBA" id="ARBA00005851"/>
    </source>
</evidence>
<dbReference type="InterPro" id="IPR014347">
    <property type="entry name" value="Tautomerase/MIF_sf"/>
</dbReference>
<dbReference type="PANTHER" id="PTHR11954">
    <property type="entry name" value="D-DOPACHROME DECARBOXYLASE"/>
    <property type="match status" value="1"/>
</dbReference>
<dbReference type="SUPFAM" id="SSF55331">
    <property type="entry name" value="Tautomerase/MIF"/>
    <property type="match status" value="1"/>
</dbReference>
<dbReference type="GO" id="GO:0005615">
    <property type="term" value="C:extracellular space"/>
    <property type="evidence" value="ECO:0007669"/>
    <property type="project" value="TreeGrafter"/>
</dbReference>
<proteinExistence type="evidence at transcript level"/>
<dbReference type="AlphaFoldDB" id="A1Z1S6"/>
<dbReference type="GO" id="GO:0050178">
    <property type="term" value="F:phenylpyruvate tautomerase activity"/>
    <property type="evidence" value="ECO:0007669"/>
    <property type="project" value="TreeGrafter"/>
</dbReference>
<name>A1Z1S6_ANISI</name>
<gene>
    <name evidence="2" type="primary">mif</name>
</gene>
<dbReference type="PANTHER" id="PTHR11954:SF37">
    <property type="entry name" value="MIF-LIKE PROTEIN MIF-2"/>
    <property type="match status" value="1"/>
</dbReference>
<protein>
    <submittedName>
        <fullName evidence="2">Macrophage migration inhibitory factor</fullName>
    </submittedName>
</protein>
<evidence type="ECO:0000313" key="2">
    <source>
        <dbReference type="EMBL" id="ABM30179.1"/>
    </source>
</evidence>
<dbReference type="Pfam" id="PF01187">
    <property type="entry name" value="MIF"/>
    <property type="match status" value="1"/>
</dbReference>
<comment type="similarity">
    <text evidence="1">Belongs to the MIF family.</text>
</comment>
<dbReference type="Gene3D" id="3.30.429.10">
    <property type="entry name" value="Macrophage Migration Inhibitory Factor"/>
    <property type="match status" value="1"/>
</dbReference>
<dbReference type="GO" id="GO:0005125">
    <property type="term" value="F:cytokine activity"/>
    <property type="evidence" value="ECO:0007669"/>
    <property type="project" value="TreeGrafter"/>
</dbReference>
<reference evidence="2" key="1">
    <citation type="submission" date="2006-12" db="EMBL/GenBank/DDBJ databases">
        <title>Characterization of macrophage migration inhibitory factor (MIF)-like protein isolated from Anisakis simplex larvae.</title>
        <authorList>
            <person name="Park S.-K."/>
            <person name="Lee K.H."/>
            <person name="Choi S.H."/>
            <person name="Lee S.J."/>
            <person name="Yu H.-S."/>
            <person name="Jeong H.-J."/>
        </authorList>
    </citation>
    <scope>NUCLEOTIDE SEQUENCE</scope>
</reference>
<accession>A1Z1S6</accession>
<dbReference type="InterPro" id="IPR001398">
    <property type="entry name" value="Macrophage_inhib_fac"/>
</dbReference>
<dbReference type="SMR" id="A1Z1S6"/>
<organism evidence="2">
    <name type="scientific">Anisakis simplex</name>
    <name type="common">Herring worm</name>
    <dbReference type="NCBI Taxonomy" id="6269"/>
    <lineage>
        <taxon>Eukaryota</taxon>
        <taxon>Metazoa</taxon>
        <taxon>Ecdysozoa</taxon>
        <taxon>Nematoda</taxon>
        <taxon>Chromadorea</taxon>
        <taxon>Rhabditida</taxon>
        <taxon>Spirurina</taxon>
        <taxon>Ascaridomorpha</taxon>
        <taxon>Ascaridoidea</taxon>
        <taxon>Anisakidae</taxon>
        <taxon>Anisakis</taxon>
        <taxon>Anisakis simplex complex</taxon>
    </lineage>
</organism>
<dbReference type="EMBL" id="EF165010">
    <property type="protein sequence ID" value="ABM30179.1"/>
    <property type="molecule type" value="mRNA"/>
</dbReference>